<comment type="caution">
    <text evidence="1">The sequence shown here is derived from an EMBL/GenBank/DDBJ whole genome shotgun (WGS) entry which is preliminary data.</text>
</comment>
<gene>
    <name evidence="1" type="ORF">PanWU01x14_209250</name>
</gene>
<evidence type="ECO:0008006" key="3">
    <source>
        <dbReference type="Google" id="ProtNLM"/>
    </source>
</evidence>
<reference evidence="2" key="1">
    <citation type="submission" date="2016-06" db="EMBL/GenBank/DDBJ databases">
        <title>Parallel loss of symbiosis genes in relatives of nitrogen-fixing non-legume Parasponia.</title>
        <authorList>
            <person name="Van Velzen R."/>
            <person name="Holmer R."/>
            <person name="Bu F."/>
            <person name="Rutten L."/>
            <person name="Van Zeijl A."/>
            <person name="Liu W."/>
            <person name="Santuari L."/>
            <person name="Cao Q."/>
            <person name="Sharma T."/>
            <person name="Shen D."/>
            <person name="Roswanjaya Y."/>
            <person name="Wardhani T."/>
            <person name="Kalhor M.S."/>
            <person name="Jansen J."/>
            <person name="Van den Hoogen J."/>
            <person name="Gungor B."/>
            <person name="Hartog M."/>
            <person name="Hontelez J."/>
            <person name="Verver J."/>
            <person name="Yang W.-C."/>
            <person name="Schijlen E."/>
            <person name="Repin R."/>
            <person name="Schilthuizen M."/>
            <person name="Schranz E."/>
            <person name="Heidstra R."/>
            <person name="Miyata K."/>
            <person name="Fedorova E."/>
            <person name="Kohlen W."/>
            <person name="Bisseling T."/>
            <person name="Smit S."/>
            <person name="Geurts R."/>
        </authorList>
    </citation>
    <scope>NUCLEOTIDE SEQUENCE [LARGE SCALE GENOMIC DNA]</scope>
    <source>
        <strain evidence="2">cv. WU1-14</strain>
    </source>
</reference>
<dbReference type="Proteomes" id="UP000237105">
    <property type="component" value="Unassembled WGS sequence"/>
</dbReference>
<dbReference type="AlphaFoldDB" id="A0A2P5BUQ9"/>
<accession>A0A2P5BUQ9</accession>
<dbReference type="EMBL" id="JXTB01000218">
    <property type="protein sequence ID" value="PON52527.1"/>
    <property type="molecule type" value="Genomic_DNA"/>
</dbReference>
<name>A0A2P5BUQ9_PARAD</name>
<keyword evidence="2" id="KW-1185">Reference proteome</keyword>
<evidence type="ECO:0000313" key="1">
    <source>
        <dbReference type="EMBL" id="PON52527.1"/>
    </source>
</evidence>
<evidence type="ECO:0000313" key="2">
    <source>
        <dbReference type="Proteomes" id="UP000237105"/>
    </source>
</evidence>
<sequence>MKLKPDNIKSITEWKAFVREKTSIMFQAGSSGGKSKLSRVDVWTKAHKKKSGIPVTSKVGEALDKLKTVQQDPTLFSNTNVFEDALTVVLGPNRRGAIRGFGRRVNATKLELFSERDDNISRLEDKCCKIEEQGASTARSKEQSNEPILSPLDKLKTVQQDPTLFSNTNVFEDALTVVLGPNRRGAIRGFGRRVNATKLELFSERDDNISRLEDKCCKIEEQGASTVRSKEQSNEPILSPLVLRLKGLTEKWY</sequence>
<protein>
    <recommendedName>
        <fullName evidence="3">Transposase, Ptta/En/Spm, plant</fullName>
    </recommendedName>
</protein>
<dbReference type="OrthoDB" id="1112033at2759"/>
<proteinExistence type="predicted"/>
<organism evidence="1 2">
    <name type="scientific">Parasponia andersonii</name>
    <name type="common">Sponia andersonii</name>
    <dbReference type="NCBI Taxonomy" id="3476"/>
    <lineage>
        <taxon>Eukaryota</taxon>
        <taxon>Viridiplantae</taxon>
        <taxon>Streptophyta</taxon>
        <taxon>Embryophyta</taxon>
        <taxon>Tracheophyta</taxon>
        <taxon>Spermatophyta</taxon>
        <taxon>Magnoliopsida</taxon>
        <taxon>eudicotyledons</taxon>
        <taxon>Gunneridae</taxon>
        <taxon>Pentapetalae</taxon>
        <taxon>rosids</taxon>
        <taxon>fabids</taxon>
        <taxon>Rosales</taxon>
        <taxon>Cannabaceae</taxon>
        <taxon>Parasponia</taxon>
    </lineage>
</organism>